<dbReference type="RefSeq" id="WP_115488805.1">
    <property type="nucleotide sequence ID" value="NZ_QRBA01000024.1"/>
</dbReference>
<organism evidence="1 2">
    <name type="scientific">Pseudomonas fluorescens</name>
    <dbReference type="NCBI Taxonomy" id="294"/>
    <lineage>
        <taxon>Bacteria</taxon>
        <taxon>Pseudomonadati</taxon>
        <taxon>Pseudomonadota</taxon>
        <taxon>Gammaproteobacteria</taxon>
        <taxon>Pseudomonadales</taxon>
        <taxon>Pseudomonadaceae</taxon>
        <taxon>Pseudomonas</taxon>
    </lineage>
</organism>
<proteinExistence type="predicted"/>
<reference evidence="1 2" key="1">
    <citation type="submission" date="2018-07" db="EMBL/GenBank/DDBJ databases">
        <title>Draft Genome Sequence of Pseudomonas fluorescens AHK-1 associated with canker disease of kiwifruit.</title>
        <authorList>
            <person name="Wu Z."/>
        </authorList>
    </citation>
    <scope>NUCLEOTIDE SEQUENCE [LARGE SCALE GENOMIC DNA]</scope>
    <source>
        <strain evidence="1 2">AHK-1</strain>
    </source>
</reference>
<evidence type="ECO:0000313" key="2">
    <source>
        <dbReference type="Proteomes" id="UP000255541"/>
    </source>
</evidence>
<dbReference type="EMBL" id="QRBA01000024">
    <property type="protein sequence ID" value="RDS87475.1"/>
    <property type="molecule type" value="Genomic_DNA"/>
</dbReference>
<name>A0A7Z6MR50_PSEFL</name>
<comment type="caution">
    <text evidence="1">The sequence shown here is derived from an EMBL/GenBank/DDBJ whole genome shotgun (WGS) entry which is preliminary data.</text>
</comment>
<accession>A0A7Z6MR50</accession>
<gene>
    <name evidence="1" type="ORF">DL347_29305</name>
</gene>
<protein>
    <submittedName>
        <fullName evidence="1">Uncharacterized protein</fullName>
    </submittedName>
</protein>
<dbReference type="Proteomes" id="UP000255541">
    <property type="component" value="Unassembled WGS sequence"/>
</dbReference>
<evidence type="ECO:0000313" key="1">
    <source>
        <dbReference type="EMBL" id="RDS87475.1"/>
    </source>
</evidence>
<dbReference type="AlphaFoldDB" id="A0A7Z6MR50"/>
<sequence>MAITRQHHVSLVHSASFSTPVSVAYWQPANPYAGRSDAALALEFDKNFDAFRPAGSPHATQGKIRQVAGRPLTGDSQQDKLTMLAREILKRDHVMNQLDTVDVAGRDGIIGRWNPKMAANKLSESSPQYFVPTPGSWLLKPAIAASLIAY</sequence>